<feature type="transmembrane region" description="Helical" evidence="5">
    <location>
        <begin position="162"/>
        <end position="184"/>
    </location>
</feature>
<evidence type="ECO:0000259" key="6">
    <source>
        <dbReference type="Pfam" id="PF04893"/>
    </source>
</evidence>
<accession>A0A498C4J7</accession>
<name>A0A498C4J7_9GAMM</name>
<evidence type="ECO:0000256" key="5">
    <source>
        <dbReference type="SAM" id="Phobius"/>
    </source>
</evidence>
<keyword evidence="3 5" id="KW-1133">Transmembrane helix</keyword>
<organism evidence="7 8">
    <name type="scientific">Alkalispirillum mobile</name>
    <dbReference type="NCBI Taxonomy" id="85925"/>
    <lineage>
        <taxon>Bacteria</taxon>
        <taxon>Pseudomonadati</taxon>
        <taxon>Pseudomonadota</taxon>
        <taxon>Gammaproteobacteria</taxon>
        <taxon>Chromatiales</taxon>
        <taxon>Ectothiorhodospiraceae</taxon>
        <taxon>Alkalispirillum</taxon>
    </lineage>
</organism>
<evidence type="ECO:0000256" key="2">
    <source>
        <dbReference type="ARBA" id="ARBA00022692"/>
    </source>
</evidence>
<evidence type="ECO:0000313" key="7">
    <source>
        <dbReference type="EMBL" id="RLK50113.1"/>
    </source>
</evidence>
<keyword evidence="8" id="KW-1185">Reference proteome</keyword>
<feature type="domain" description="Yip1" evidence="6">
    <location>
        <begin position="10"/>
        <end position="178"/>
    </location>
</feature>
<keyword evidence="2 5" id="KW-0812">Transmembrane</keyword>
<dbReference type="Proteomes" id="UP000275461">
    <property type="component" value="Unassembled WGS sequence"/>
</dbReference>
<evidence type="ECO:0000256" key="1">
    <source>
        <dbReference type="ARBA" id="ARBA00004141"/>
    </source>
</evidence>
<sequence length="202" mass="21791">MKPFSTLLYGMLLNPLRTLRRGAEAPPPGWRHTLGLLILPWIGFSVFTSQTLYQIIPTGLPPEGVPHPVGFGVYSFIALTIGSLALAAAAHWLAELFQGRSDFDRALQAVGYALVPAWLGNIAAAFPWPYGNGVGLALVLYGLGLLLPAFAIVLGMRRGNRLGHYVATLICAALITFILGWLLIDLIPGAKPAVRFGTTWFI</sequence>
<gene>
    <name evidence="7" type="ORF">DFR31_0002</name>
</gene>
<protein>
    <submittedName>
        <fullName evidence="7">Yip1-like protein</fullName>
    </submittedName>
</protein>
<feature type="transmembrane region" description="Helical" evidence="5">
    <location>
        <begin position="106"/>
        <end position="128"/>
    </location>
</feature>
<feature type="transmembrane region" description="Helical" evidence="5">
    <location>
        <begin position="134"/>
        <end position="155"/>
    </location>
</feature>
<comment type="caution">
    <text evidence="7">The sequence shown here is derived from an EMBL/GenBank/DDBJ whole genome shotgun (WGS) entry which is preliminary data.</text>
</comment>
<dbReference type="RefSeq" id="WP_121440628.1">
    <property type="nucleotide sequence ID" value="NZ_RCDA01000001.1"/>
</dbReference>
<dbReference type="OrthoDB" id="5782136at2"/>
<feature type="transmembrane region" description="Helical" evidence="5">
    <location>
        <begin position="73"/>
        <end position="94"/>
    </location>
</feature>
<proteinExistence type="predicted"/>
<dbReference type="GO" id="GO:0016020">
    <property type="term" value="C:membrane"/>
    <property type="evidence" value="ECO:0007669"/>
    <property type="project" value="UniProtKB-SubCell"/>
</dbReference>
<feature type="transmembrane region" description="Helical" evidence="5">
    <location>
        <begin position="34"/>
        <end position="53"/>
    </location>
</feature>
<evidence type="ECO:0000256" key="4">
    <source>
        <dbReference type="ARBA" id="ARBA00023136"/>
    </source>
</evidence>
<dbReference type="AlphaFoldDB" id="A0A498C4J7"/>
<evidence type="ECO:0000256" key="3">
    <source>
        <dbReference type="ARBA" id="ARBA00022989"/>
    </source>
</evidence>
<evidence type="ECO:0000313" key="8">
    <source>
        <dbReference type="Proteomes" id="UP000275461"/>
    </source>
</evidence>
<reference evidence="7 8" key="1">
    <citation type="submission" date="2018-10" db="EMBL/GenBank/DDBJ databases">
        <title>Genomic Encyclopedia of Type Strains, Phase IV (KMG-IV): sequencing the most valuable type-strain genomes for metagenomic binning, comparative biology and taxonomic classification.</title>
        <authorList>
            <person name="Goeker M."/>
        </authorList>
    </citation>
    <scope>NUCLEOTIDE SEQUENCE [LARGE SCALE GENOMIC DNA]</scope>
    <source>
        <strain evidence="7 8">DSM 12769</strain>
    </source>
</reference>
<keyword evidence="4 5" id="KW-0472">Membrane</keyword>
<dbReference type="EMBL" id="RCDA01000001">
    <property type="protein sequence ID" value="RLK50113.1"/>
    <property type="molecule type" value="Genomic_DNA"/>
</dbReference>
<dbReference type="InterPro" id="IPR006977">
    <property type="entry name" value="Yip1_dom"/>
</dbReference>
<dbReference type="Pfam" id="PF04893">
    <property type="entry name" value="Yip1"/>
    <property type="match status" value="1"/>
</dbReference>
<comment type="subcellular location">
    <subcellularLocation>
        <location evidence="1">Membrane</location>
        <topology evidence="1">Multi-pass membrane protein</topology>
    </subcellularLocation>
</comment>